<comment type="caution">
    <text evidence="1">The sequence shown here is derived from an EMBL/GenBank/DDBJ whole genome shotgun (WGS) entry which is preliminary data.</text>
</comment>
<dbReference type="EMBL" id="JEMT01028148">
    <property type="protein sequence ID" value="EXX55512.1"/>
    <property type="molecule type" value="Genomic_DNA"/>
</dbReference>
<gene>
    <name evidence="1" type="ORF">RirG_224860</name>
</gene>
<reference evidence="1 2" key="1">
    <citation type="submission" date="2014-02" db="EMBL/GenBank/DDBJ databases">
        <title>Single nucleus genome sequencing reveals high similarity among nuclei of an endomycorrhizal fungus.</title>
        <authorList>
            <person name="Lin K."/>
            <person name="Geurts R."/>
            <person name="Zhang Z."/>
            <person name="Limpens E."/>
            <person name="Saunders D.G."/>
            <person name="Mu D."/>
            <person name="Pang E."/>
            <person name="Cao H."/>
            <person name="Cha H."/>
            <person name="Lin T."/>
            <person name="Zhou Q."/>
            <person name="Shang Y."/>
            <person name="Li Y."/>
            <person name="Ivanov S."/>
            <person name="Sharma T."/>
            <person name="Velzen R.V."/>
            <person name="Ruijter N.D."/>
            <person name="Aanen D.K."/>
            <person name="Win J."/>
            <person name="Kamoun S."/>
            <person name="Bisseling T."/>
            <person name="Huang S."/>
        </authorList>
    </citation>
    <scope>NUCLEOTIDE SEQUENCE [LARGE SCALE GENOMIC DNA]</scope>
    <source>
        <strain evidence="2">DAOM197198w</strain>
    </source>
</reference>
<accession>A0A015IED0</accession>
<dbReference type="HOGENOM" id="CLU_2962091_0_0_1"/>
<sequence>MILRTCNFFATAKSNIGSKRQKKVSSSIDCNNHVAISPDYATSTSIPLTPIHASKPSNR</sequence>
<organism evidence="1 2">
    <name type="scientific">Rhizophagus irregularis (strain DAOM 197198w)</name>
    <name type="common">Glomus intraradices</name>
    <dbReference type="NCBI Taxonomy" id="1432141"/>
    <lineage>
        <taxon>Eukaryota</taxon>
        <taxon>Fungi</taxon>
        <taxon>Fungi incertae sedis</taxon>
        <taxon>Mucoromycota</taxon>
        <taxon>Glomeromycotina</taxon>
        <taxon>Glomeromycetes</taxon>
        <taxon>Glomerales</taxon>
        <taxon>Glomeraceae</taxon>
        <taxon>Rhizophagus</taxon>
    </lineage>
</organism>
<proteinExistence type="predicted"/>
<protein>
    <submittedName>
        <fullName evidence="1">Uncharacterized protein</fullName>
    </submittedName>
</protein>
<dbReference type="OrthoDB" id="2360580at2759"/>
<name>A0A015IED0_RHIIW</name>
<dbReference type="AlphaFoldDB" id="A0A015IED0"/>
<evidence type="ECO:0000313" key="2">
    <source>
        <dbReference type="Proteomes" id="UP000022910"/>
    </source>
</evidence>
<evidence type="ECO:0000313" key="1">
    <source>
        <dbReference type="EMBL" id="EXX55512.1"/>
    </source>
</evidence>
<dbReference type="Proteomes" id="UP000022910">
    <property type="component" value="Unassembled WGS sequence"/>
</dbReference>
<keyword evidence="2" id="KW-1185">Reference proteome</keyword>